<dbReference type="InterPro" id="IPR006379">
    <property type="entry name" value="HAD-SF_hydro_IIB"/>
</dbReference>
<dbReference type="Pfam" id="PF08282">
    <property type="entry name" value="Hydrolase_3"/>
    <property type="match status" value="1"/>
</dbReference>
<dbReference type="SFLD" id="SFLDG01140">
    <property type="entry name" value="C2.B:_Phosphomannomutase_and_P"/>
    <property type="match status" value="1"/>
</dbReference>
<dbReference type="AlphaFoldDB" id="A0A0V8GDM5"/>
<dbReference type="SUPFAM" id="SSF56784">
    <property type="entry name" value="HAD-like"/>
    <property type="match status" value="1"/>
</dbReference>
<dbReference type="RefSeq" id="WP_058265670.1">
    <property type="nucleotide sequence ID" value="NZ_FMYN01000004.1"/>
</dbReference>
<dbReference type="PANTHER" id="PTHR10000">
    <property type="entry name" value="PHOSPHOSERINE PHOSPHATASE"/>
    <property type="match status" value="1"/>
</dbReference>
<dbReference type="InterPro" id="IPR023214">
    <property type="entry name" value="HAD_sf"/>
</dbReference>
<dbReference type="InterPro" id="IPR000150">
    <property type="entry name" value="Cof"/>
</dbReference>
<dbReference type="EMBL" id="LNQL01000004">
    <property type="protein sequence ID" value="KSU48413.1"/>
    <property type="molecule type" value="Genomic_DNA"/>
</dbReference>
<dbReference type="PANTHER" id="PTHR10000:SF8">
    <property type="entry name" value="HAD SUPERFAMILY HYDROLASE-LIKE, TYPE 3"/>
    <property type="match status" value="1"/>
</dbReference>
<dbReference type="GO" id="GO:0016791">
    <property type="term" value="F:phosphatase activity"/>
    <property type="evidence" value="ECO:0007669"/>
    <property type="project" value="UniProtKB-ARBA"/>
</dbReference>
<dbReference type="SFLD" id="SFLDG01144">
    <property type="entry name" value="C2.B.4:_PGP_Like"/>
    <property type="match status" value="1"/>
</dbReference>
<dbReference type="PROSITE" id="PS01229">
    <property type="entry name" value="COF_2"/>
    <property type="match status" value="1"/>
</dbReference>
<dbReference type="CDD" id="cd07516">
    <property type="entry name" value="HAD_Pase"/>
    <property type="match status" value="1"/>
</dbReference>
<dbReference type="SFLD" id="SFLDS00003">
    <property type="entry name" value="Haloacid_Dehalogenase"/>
    <property type="match status" value="1"/>
</dbReference>
<organism evidence="1 2">
    <name type="scientific">Exiguobacterium indicum</name>
    <dbReference type="NCBI Taxonomy" id="296995"/>
    <lineage>
        <taxon>Bacteria</taxon>
        <taxon>Bacillati</taxon>
        <taxon>Bacillota</taxon>
        <taxon>Bacilli</taxon>
        <taxon>Bacillales</taxon>
        <taxon>Bacillales Family XII. Incertae Sedis</taxon>
        <taxon>Exiguobacterium</taxon>
    </lineage>
</organism>
<evidence type="ECO:0000313" key="1">
    <source>
        <dbReference type="EMBL" id="KSU48413.1"/>
    </source>
</evidence>
<proteinExistence type="predicted"/>
<protein>
    <submittedName>
        <fullName evidence="1">Haloacid dehalogenase</fullName>
    </submittedName>
</protein>
<gene>
    <name evidence="1" type="ORF">AS033_12390</name>
</gene>
<dbReference type="NCBIfam" id="TIGR01484">
    <property type="entry name" value="HAD-SF-IIB"/>
    <property type="match status" value="1"/>
</dbReference>
<sequence>MTYKMIVLDLDDTLLTSDHTISPRTKEALLAAQRRGKKVVLASGRPTFAMLDLAKELELARYGSYILSFNGASIIDCKTNESLFLSTLSPETVHRLDDLSKREGVYIHTYIGDEILTEQPNEYTTLEGQLTGMEVIPVADFKAAIQTPVVKCLMMAEETHLARVEQTLQQELAGELAVARSKPFFLEFTEDGVTKGTSLALLSEKLGISQEEVIACGDGNNDLSMIEWAGLGVAMANAADTVKEKAQYMTASNDEDGVALVVEKFMMDEEPAISSR</sequence>
<dbReference type="Gene3D" id="3.30.1240.10">
    <property type="match status" value="1"/>
</dbReference>
<dbReference type="Gene3D" id="3.40.50.1000">
    <property type="entry name" value="HAD superfamily/HAD-like"/>
    <property type="match status" value="1"/>
</dbReference>
<name>A0A0V8GDM5_9BACL</name>
<dbReference type="GO" id="GO:0005829">
    <property type="term" value="C:cytosol"/>
    <property type="evidence" value="ECO:0007669"/>
    <property type="project" value="TreeGrafter"/>
</dbReference>
<dbReference type="NCBIfam" id="TIGR00099">
    <property type="entry name" value="Cof-subfamily"/>
    <property type="match status" value="1"/>
</dbReference>
<comment type="caution">
    <text evidence="1">The sequence shown here is derived from an EMBL/GenBank/DDBJ whole genome shotgun (WGS) entry which is preliminary data.</text>
</comment>
<dbReference type="OrthoDB" id="9790031at2"/>
<dbReference type="Proteomes" id="UP000053797">
    <property type="component" value="Unassembled WGS sequence"/>
</dbReference>
<accession>A0A0V8GDM5</accession>
<dbReference type="InterPro" id="IPR036412">
    <property type="entry name" value="HAD-like_sf"/>
</dbReference>
<reference evidence="1 2" key="1">
    <citation type="journal article" date="2015" name="Int. J. Syst. Evol. Microbiol.">
        <title>Exiguobacterium enclense sp. nov., isolated from sediment.</title>
        <authorList>
            <person name="Dastager S.G."/>
            <person name="Mawlankar R."/>
            <person name="Sonalkar V.V."/>
            <person name="Thorat M.N."/>
            <person name="Mual P."/>
            <person name="Verma A."/>
            <person name="Krishnamurthi S."/>
            <person name="Tang S.K."/>
            <person name="Li W.J."/>
        </authorList>
    </citation>
    <scope>NUCLEOTIDE SEQUENCE [LARGE SCALE GENOMIC DNA]</scope>
    <source>
        <strain evidence="1 2">NIO-1109</strain>
    </source>
</reference>
<dbReference type="GeneID" id="90838091"/>
<evidence type="ECO:0000313" key="2">
    <source>
        <dbReference type="Proteomes" id="UP000053797"/>
    </source>
</evidence>
<dbReference type="GO" id="GO:0000287">
    <property type="term" value="F:magnesium ion binding"/>
    <property type="evidence" value="ECO:0007669"/>
    <property type="project" value="TreeGrafter"/>
</dbReference>